<dbReference type="RefSeq" id="WP_115274792.1">
    <property type="nucleotide sequence ID" value="NZ_UGUY01000001.1"/>
</dbReference>
<feature type="region of interest" description="Disordered" evidence="1">
    <location>
        <begin position="91"/>
        <end position="112"/>
    </location>
</feature>
<reference evidence="3 4" key="1">
    <citation type="submission" date="2018-06" db="EMBL/GenBank/DDBJ databases">
        <authorList>
            <consortium name="Pathogen Informatics"/>
            <person name="Doyle S."/>
        </authorList>
    </citation>
    <scope>NUCLEOTIDE SEQUENCE [LARGE SCALE GENOMIC DNA]</scope>
    <source>
        <strain evidence="3 4">NCTC7914</strain>
    </source>
</reference>
<keyword evidence="2" id="KW-0732">Signal</keyword>
<evidence type="ECO:0000313" key="3">
    <source>
        <dbReference type="EMBL" id="SUD69718.1"/>
    </source>
</evidence>
<dbReference type="Proteomes" id="UP000254602">
    <property type="component" value="Unassembled WGS sequence"/>
</dbReference>
<gene>
    <name evidence="3" type="ORF">NCTC7914_03866</name>
</gene>
<evidence type="ECO:0000313" key="4">
    <source>
        <dbReference type="Proteomes" id="UP000254602"/>
    </source>
</evidence>
<sequence>MRLSLLMVVLGSLTSTQVLADACEVMTRSASEAVKPVEGRTCYSYSNMPAEAINWSCSNESKEMLSTDKHKVPRCADGSVGSCIAPLTQETLANPKSAGRDEPSTRPTLPKDAQVITYYYDTPSLGQARSDCERNNGIWQTH</sequence>
<evidence type="ECO:0000256" key="2">
    <source>
        <dbReference type="SAM" id="SignalP"/>
    </source>
</evidence>
<protein>
    <recommendedName>
        <fullName evidence="5">Lipoprotein</fullName>
    </recommendedName>
</protein>
<accession>A0A379KQ19</accession>
<feature type="signal peptide" evidence="2">
    <location>
        <begin position="1"/>
        <end position="20"/>
    </location>
</feature>
<proteinExistence type="predicted"/>
<dbReference type="EMBL" id="UGUY01000001">
    <property type="protein sequence ID" value="SUD69718.1"/>
    <property type="molecule type" value="Genomic_DNA"/>
</dbReference>
<feature type="chain" id="PRO_5016879189" description="Lipoprotein" evidence="2">
    <location>
        <begin position="21"/>
        <end position="142"/>
    </location>
</feature>
<evidence type="ECO:0008006" key="5">
    <source>
        <dbReference type="Google" id="ProtNLM"/>
    </source>
</evidence>
<dbReference type="AlphaFoldDB" id="A0A379KQ19"/>
<evidence type="ECO:0000256" key="1">
    <source>
        <dbReference type="SAM" id="MobiDB-lite"/>
    </source>
</evidence>
<organism evidence="3 4">
    <name type="scientific">Pseudomonas putida</name>
    <name type="common">Arthrobacter siderocapsulatus</name>
    <dbReference type="NCBI Taxonomy" id="303"/>
    <lineage>
        <taxon>Bacteria</taxon>
        <taxon>Pseudomonadati</taxon>
        <taxon>Pseudomonadota</taxon>
        <taxon>Gammaproteobacteria</taxon>
        <taxon>Pseudomonadales</taxon>
        <taxon>Pseudomonadaceae</taxon>
        <taxon>Pseudomonas</taxon>
    </lineage>
</organism>
<name>A0A379KQ19_PSEPU</name>